<proteinExistence type="predicted"/>
<keyword evidence="3 7" id="KW-0812">Transmembrane</keyword>
<protein>
    <recommendedName>
        <fullName evidence="10">Major facilitator superfamily (MFS) profile domain-containing protein</fullName>
    </recommendedName>
</protein>
<feature type="transmembrane region" description="Helical" evidence="7">
    <location>
        <begin position="277"/>
        <end position="296"/>
    </location>
</feature>
<evidence type="ECO:0000256" key="2">
    <source>
        <dbReference type="ARBA" id="ARBA00022448"/>
    </source>
</evidence>
<evidence type="ECO:0000256" key="5">
    <source>
        <dbReference type="ARBA" id="ARBA00023136"/>
    </source>
</evidence>
<dbReference type="Gene3D" id="1.20.1250.20">
    <property type="entry name" value="MFS general substrate transporter like domains"/>
    <property type="match status" value="1"/>
</dbReference>
<feature type="compositionally biased region" description="Basic residues" evidence="6">
    <location>
        <begin position="171"/>
        <end position="183"/>
    </location>
</feature>
<accession>A0AAD5DEH5</accession>
<reference evidence="8" key="1">
    <citation type="submission" date="2020-11" db="EMBL/GenBank/DDBJ databases">
        <title>Chlorella ohadii genome sequencing and assembly.</title>
        <authorList>
            <person name="Murik O."/>
            <person name="Treves H."/>
            <person name="Kedem I."/>
            <person name="Shotland Y."/>
            <person name="Kaplan A."/>
        </authorList>
    </citation>
    <scope>NUCLEOTIDE SEQUENCE</scope>
    <source>
        <strain evidence="8">1</strain>
    </source>
</reference>
<feature type="compositionally biased region" description="Basic and acidic residues" evidence="6">
    <location>
        <begin position="447"/>
        <end position="456"/>
    </location>
</feature>
<feature type="transmembrane region" description="Helical" evidence="7">
    <location>
        <begin position="227"/>
        <end position="247"/>
    </location>
</feature>
<evidence type="ECO:0000256" key="7">
    <source>
        <dbReference type="SAM" id="Phobius"/>
    </source>
</evidence>
<feature type="transmembrane region" description="Helical" evidence="7">
    <location>
        <begin position="350"/>
        <end position="370"/>
    </location>
</feature>
<feature type="compositionally biased region" description="Low complexity" evidence="6">
    <location>
        <begin position="392"/>
        <end position="403"/>
    </location>
</feature>
<keyword evidence="9" id="KW-1185">Reference proteome</keyword>
<keyword evidence="4 7" id="KW-1133">Transmembrane helix</keyword>
<evidence type="ECO:0000256" key="6">
    <source>
        <dbReference type="SAM" id="MobiDB-lite"/>
    </source>
</evidence>
<evidence type="ECO:0000313" key="9">
    <source>
        <dbReference type="Proteomes" id="UP001205105"/>
    </source>
</evidence>
<feature type="region of interest" description="Disordered" evidence="6">
    <location>
        <begin position="169"/>
        <end position="189"/>
    </location>
</feature>
<feature type="transmembrane region" description="Helical" evidence="7">
    <location>
        <begin position="21"/>
        <end position="41"/>
    </location>
</feature>
<dbReference type="PANTHER" id="PTHR23504">
    <property type="entry name" value="MAJOR FACILITATOR SUPERFAMILY DOMAIN-CONTAINING PROTEIN 10"/>
    <property type="match status" value="1"/>
</dbReference>
<keyword evidence="2" id="KW-0813">Transport</keyword>
<dbReference type="Pfam" id="PF07690">
    <property type="entry name" value="MFS_1"/>
    <property type="match status" value="1"/>
</dbReference>
<keyword evidence="5 7" id="KW-0472">Membrane</keyword>
<dbReference type="EMBL" id="JADXDR010000205">
    <property type="protein sequence ID" value="KAI7836097.1"/>
    <property type="molecule type" value="Genomic_DNA"/>
</dbReference>
<dbReference type="InterPro" id="IPR036259">
    <property type="entry name" value="MFS_trans_sf"/>
</dbReference>
<organism evidence="8 9">
    <name type="scientific">Chlorella ohadii</name>
    <dbReference type="NCBI Taxonomy" id="2649997"/>
    <lineage>
        <taxon>Eukaryota</taxon>
        <taxon>Viridiplantae</taxon>
        <taxon>Chlorophyta</taxon>
        <taxon>core chlorophytes</taxon>
        <taxon>Trebouxiophyceae</taxon>
        <taxon>Chlorellales</taxon>
        <taxon>Chlorellaceae</taxon>
        <taxon>Chlorella clade</taxon>
        <taxon>Chlorella</taxon>
    </lineage>
</organism>
<feature type="transmembrane region" description="Helical" evidence="7">
    <location>
        <begin position="138"/>
        <end position="159"/>
    </location>
</feature>
<evidence type="ECO:0000256" key="3">
    <source>
        <dbReference type="ARBA" id="ARBA00022692"/>
    </source>
</evidence>
<dbReference type="GO" id="GO:0016020">
    <property type="term" value="C:membrane"/>
    <property type="evidence" value="ECO:0007669"/>
    <property type="project" value="UniProtKB-SubCell"/>
</dbReference>
<name>A0AAD5DEH5_9CHLO</name>
<evidence type="ECO:0000313" key="8">
    <source>
        <dbReference type="EMBL" id="KAI7836097.1"/>
    </source>
</evidence>
<evidence type="ECO:0000256" key="1">
    <source>
        <dbReference type="ARBA" id="ARBA00004141"/>
    </source>
</evidence>
<evidence type="ECO:0008006" key="10">
    <source>
        <dbReference type="Google" id="ProtNLM"/>
    </source>
</evidence>
<feature type="transmembrane region" description="Helical" evidence="7">
    <location>
        <begin position="317"/>
        <end position="338"/>
    </location>
</feature>
<dbReference type="Proteomes" id="UP001205105">
    <property type="component" value="Unassembled WGS sequence"/>
</dbReference>
<evidence type="ECO:0000256" key="4">
    <source>
        <dbReference type="ARBA" id="ARBA00022989"/>
    </source>
</evidence>
<feature type="transmembrane region" description="Helical" evidence="7">
    <location>
        <begin position="53"/>
        <end position="73"/>
    </location>
</feature>
<dbReference type="GO" id="GO:0022857">
    <property type="term" value="F:transmembrane transporter activity"/>
    <property type="evidence" value="ECO:0007669"/>
    <property type="project" value="InterPro"/>
</dbReference>
<feature type="transmembrane region" description="Helical" evidence="7">
    <location>
        <begin position="79"/>
        <end position="101"/>
    </location>
</feature>
<sequence length="456" mass="47567">MAKDAPDAAACRDAHADVVMWSSWTSFFSNSFVSIVLTPLLGHWSDLHGRKPFFLVAQACSCIPLTIVLLHLTSGLPLLWYYVVQIFLSAVSSVTVSLSFIADCLSPRNRAACFGLIMACFSVAIFIGPPVGAMLAPLTAALGALGTVAGCALYTLLLLPESLTPEAKAAAQRRHREQQHGHGHGGGGAMHPALGSTLRAVRILMRSPLFKKLTITMMITGGRASKIFMIFGGCGLVVQTFVLRTLLGCMGEQRVLLVALLASAGQQLLLALAGHKWVAFLGISLGSLGSMSFPTISSIKSCNAAEHEQGSVQGALYGARALASGTGPLVFAFLFSAFTQTGSPLPYFPGAPFIFGALLMLVAVGVAATIPVNAGSHRPAAAAVDGDHHQHQQQQQAGSSGSSLDPERRHGNKDAAAGWPAGEEAQPSGRASRGSVDLEGGGPGHDGPSERTRLLD</sequence>
<feature type="transmembrane region" description="Helical" evidence="7">
    <location>
        <begin position="113"/>
        <end position="132"/>
    </location>
</feature>
<dbReference type="AlphaFoldDB" id="A0AAD5DEH5"/>
<comment type="subcellular location">
    <subcellularLocation>
        <location evidence="1">Membrane</location>
        <topology evidence="1">Multi-pass membrane protein</topology>
    </subcellularLocation>
</comment>
<dbReference type="InterPro" id="IPR011701">
    <property type="entry name" value="MFS"/>
</dbReference>
<dbReference type="PANTHER" id="PTHR23504:SF1">
    <property type="entry name" value="GH21943P-RELATED"/>
    <property type="match status" value="1"/>
</dbReference>
<dbReference type="SUPFAM" id="SSF103473">
    <property type="entry name" value="MFS general substrate transporter"/>
    <property type="match status" value="1"/>
</dbReference>
<comment type="caution">
    <text evidence="8">The sequence shown here is derived from an EMBL/GenBank/DDBJ whole genome shotgun (WGS) entry which is preliminary data.</text>
</comment>
<gene>
    <name evidence="8" type="ORF">COHA_010025</name>
</gene>
<feature type="region of interest" description="Disordered" evidence="6">
    <location>
        <begin position="379"/>
        <end position="456"/>
    </location>
</feature>